<dbReference type="SUPFAM" id="SSF103473">
    <property type="entry name" value="MFS general substrate transporter"/>
    <property type="match status" value="1"/>
</dbReference>
<keyword evidence="7" id="KW-0325">Glycoprotein</keyword>
<evidence type="ECO:0000313" key="14">
    <source>
        <dbReference type="Proteomes" id="UP000326289"/>
    </source>
</evidence>
<dbReference type="PROSITE" id="PS50850">
    <property type="entry name" value="MFS"/>
    <property type="match status" value="1"/>
</dbReference>
<proteinExistence type="inferred from homology"/>
<feature type="domain" description="Major facilitator superfamily (MFS) profile" evidence="12">
    <location>
        <begin position="13"/>
        <end position="463"/>
    </location>
</feature>
<evidence type="ECO:0000256" key="3">
    <source>
        <dbReference type="ARBA" id="ARBA00022448"/>
    </source>
</evidence>
<dbReference type="InterPro" id="IPR036259">
    <property type="entry name" value="MFS_trans_sf"/>
</dbReference>
<evidence type="ECO:0000256" key="4">
    <source>
        <dbReference type="ARBA" id="ARBA00022692"/>
    </source>
</evidence>
<evidence type="ECO:0000256" key="5">
    <source>
        <dbReference type="ARBA" id="ARBA00022989"/>
    </source>
</evidence>
<dbReference type="InterPro" id="IPR020846">
    <property type="entry name" value="MFS_dom"/>
</dbReference>
<feature type="transmembrane region" description="Helical" evidence="11">
    <location>
        <begin position="279"/>
        <end position="300"/>
    </location>
</feature>
<feature type="transmembrane region" description="Helical" evidence="11">
    <location>
        <begin position="112"/>
        <end position="130"/>
    </location>
</feature>
<comment type="catalytic activity">
    <reaction evidence="8">
        <text>citrate(in) = citrate(out)</text>
        <dbReference type="Rhea" id="RHEA:33183"/>
        <dbReference type="ChEBI" id="CHEBI:16947"/>
    </reaction>
</comment>
<feature type="transmembrane region" description="Helical" evidence="11">
    <location>
        <begin position="12"/>
        <end position="34"/>
    </location>
</feature>
<organism evidence="13 14">
    <name type="scientific">Aspergillus minisclerotigenes</name>
    <dbReference type="NCBI Taxonomy" id="656917"/>
    <lineage>
        <taxon>Eukaryota</taxon>
        <taxon>Fungi</taxon>
        <taxon>Dikarya</taxon>
        <taxon>Ascomycota</taxon>
        <taxon>Pezizomycotina</taxon>
        <taxon>Eurotiomycetes</taxon>
        <taxon>Eurotiomycetidae</taxon>
        <taxon>Eurotiales</taxon>
        <taxon>Aspergillaceae</taxon>
        <taxon>Aspergillus</taxon>
        <taxon>Aspergillus subgen. Circumdati</taxon>
    </lineage>
</organism>
<feature type="transmembrane region" description="Helical" evidence="11">
    <location>
        <begin position="430"/>
        <end position="454"/>
    </location>
</feature>
<keyword evidence="4 11" id="KW-0812">Transmembrane</keyword>
<feature type="transmembrane region" description="Helical" evidence="11">
    <location>
        <begin position="137"/>
        <end position="162"/>
    </location>
</feature>
<name>A0A5N6J0K8_9EURO</name>
<evidence type="ECO:0000256" key="9">
    <source>
        <dbReference type="ARBA" id="ARBA00057034"/>
    </source>
</evidence>
<dbReference type="FunFam" id="1.20.1250.20:FF:000172">
    <property type="entry name" value="MFS multidrug resistance transporter"/>
    <property type="match status" value="1"/>
</dbReference>
<evidence type="ECO:0000256" key="11">
    <source>
        <dbReference type="SAM" id="Phobius"/>
    </source>
</evidence>
<dbReference type="PANTHER" id="PTHR23502">
    <property type="entry name" value="MAJOR FACILITATOR SUPERFAMILY"/>
    <property type="match status" value="1"/>
</dbReference>
<dbReference type="Proteomes" id="UP000326289">
    <property type="component" value="Unassembled WGS sequence"/>
</dbReference>
<dbReference type="Pfam" id="PF07690">
    <property type="entry name" value="MFS_1"/>
    <property type="match status" value="1"/>
</dbReference>
<keyword evidence="5 11" id="KW-1133">Transmembrane helix</keyword>
<feature type="transmembrane region" description="Helical" evidence="11">
    <location>
        <begin position="339"/>
        <end position="359"/>
    </location>
</feature>
<evidence type="ECO:0000256" key="6">
    <source>
        <dbReference type="ARBA" id="ARBA00023136"/>
    </source>
</evidence>
<feature type="transmembrane region" description="Helical" evidence="11">
    <location>
        <begin position="49"/>
        <end position="67"/>
    </location>
</feature>
<feature type="transmembrane region" description="Helical" evidence="11">
    <location>
        <begin position="403"/>
        <end position="424"/>
    </location>
</feature>
<dbReference type="GO" id="GO:0015137">
    <property type="term" value="F:citrate transmembrane transporter activity"/>
    <property type="evidence" value="ECO:0007669"/>
    <property type="project" value="UniProtKB-ARBA"/>
</dbReference>
<dbReference type="InterPro" id="IPR011701">
    <property type="entry name" value="MFS"/>
</dbReference>
<keyword evidence="6 11" id="KW-0472">Membrane</keyword>
<comment type="subcellular location">
    <subcellularLocation>
        <location evidence="1">Membrane</location>
        <topology evidence="1">Multi-pass membrane protein</topology>
    </subcellularLocation>
</comment>
<evidence type="ECO:0000313" key="13">
    <source>
        <dbReference type="EMBL" id="KAB8272178.1"/>
    </source>
</evidence>
<keyword evidence="14" id="KW-1185">Reference proteome</keyword>
<protein>
    <recommendedName>
        <fullName evidence="10">Citrate exporter 1</fullName>
    </recommendedName>
</protein>
<sequence>MGDKKKRRRKKFTIVIAAMVNVLGSLAVNIYYPALVPLSESLQVSKSDINLTIMSYMIFQALLPLFTGNISDQRGRRPVLLVCMFIFIATNIGLALQTNFAALMVLRCFQSFGSSGSIVVSSSIILDLITRAERGKYMVYSSLGTTIGPAVGPIAGGLLTHFLGWRSLFWFLAIFAGVMVLVILICLQETCRTVVGNGSLPPQPWNRSILQVIRPPHVDHTNDTRVRLPNRPRIVDSLKLLLDKQTAPLLLTYCVIYCGGIAVLSTLPALLVGKYAYNSLQVGLCYIPMAVGSIAARWTVGTVADWNFRRHSLRVGIDVQRNRQTKEQLRQTPLEKIRLQIAIPLLYLSCLFVLGYSWILNYNLHVSGPLVMLFFVGNTSAGAGNMVSALIMDFNAYRPAMAMAAITVSTFLPGAGVAAAALPLVEKVGIGWVGTLVAGCWFISSPVLWLVYLYGYGWRQQRQSAE</sequence>
<keyword evidence="3" id="KW-0813">Transport</keyword>
<reference evidence="13 14" key="1">
    <citation type="submission" date="2019-04" db="EMBL/GenBank/DDBJ databases">
        <title>Fungal friends and foes A comparative genomics study of 23 Aspergillus species from section Flavi.</title>
        <authorList>
            <consortium name="DOE Joint Genome Institute"/>
            <person name="Kjaerbolling I."/>
            <person name="Vesth T.C."/>
            <person name="Frisvad J.C."/>
            <person name="Nybo J.L."/>
            <person name="Theobald S."/>
            <person name="Kildgaard S."/>
            <person name="Petersen T.I."/>
            <person name="Kuo A."/>
            <person name="Sato A."/>
            <person name="Lyhne E.K."/>
            <person name="Kogle M.E."/>
            <person name="Wiebenga A."/>
            <person name="Kun R.S."/>
            <person name="Lubbers R.J."/>
            <person name="Makela M.R."/>
            <person name="Barry K."/>
            <person name="Chovatia M."/>
            <person name="Clum A."/>
            <person name="Daum C."/>
            <person name="Haridas S."/>
            <person name="He G."/>
            <person name="LaButti K."/>
            <person name="Lipzen A."/>
            <person name="Mondo S."/>
            <person name="Pangilinan J."/>
            <person name="Riley R."/>
            <person name="Salamov A."/>
            <person name="Simmons B.A."/>
            <person name="Magnuson J.K."/>
            <person name="Henrissat B."/>
            <person name="Mortensen U.H."/>
            <person name="Larsen T.O."/>
            <person name="De vries R.P."/>
            <person name="Grigoriev I.V."/>
            <person name="Machida M."/>
            <person name="Baker S.E."/>
            <person name="Andersen M.R."/>
        </authorList>
    </citation>
    <scope>NUCLEOTIDE SEQUENCE [LARGE SCALE GENOMIC DNA]</scope>
    <source>
        <strain evidence="13 14">CBS 117635</strain>
    </source>
</reference>
<feature type="transmembrane region" description="Helical" evidence="11">
    <location>
        <begin position="249"/>
        <end position="273"/>
    </location>
</feature>
<dbReference type="PANTHER" id="PTHR23502:SF51">
    <property type="entry name" value="QUINIDINE RESISTANCE PROTEIN 1-RELATED"/>
    <property type="match status" value="1"/>
</dbReference>
<comment type="similarity">
    <text evidence="2">Belongs to the major facilitator superfamily.</text>
</comment>
<evidence type="ECO:0000256" key="2">
    <source>
        <dbReference type="ARBA" id="ARBA00008335"/>
    </source>
</evidence>
<dbReference type="GO" id="GO:0005886">
    <property type="term" value="C:plasma membrane"/>
    <property type="evidence" value="ECO:0007669"/>
    <property type="project" value="UniProtKB-ARBA"/>
</dbReference>
<dbReference type="GO" id="GO:0140115">
    <property type="term" value="P:export across plasma membrane"/>
    <property type="evidence" value="ECO:0007669"/>
    <property type="project" value="UniProtKB-ARBA"/>
</dbReference>
<feature type="transmembrane region" description="Helical" evidence="11">
    <location>
        <begin position="371"/>
        <end position="391"/>
    </location>
</feature>
<feature type="transmembrane region" description="Helical" evidence="11">
    <location>
        <begin position="168"/>
        <end position="187"/>
    </location>
</feature>
<dbReference type="FunFam" id="1.20.1720.10:FF:000009">
    <property type="entry name" value="MFS multidrug transporter"/>
    <property type="match status" value="1"/>
</dbReference>
<dbReference type="Gene3D" id="1.20.1250.20">
    <property type="entry name" value="MFS general substrate transporter like domains"/>
    <property type="match status" value="1"/>
</dbReference>
<evidence type="ECO:0000256" key="7">
    <source>
        <dbReference type="ARBA" id="ARBA00023180"/>
    </source>
</evidence>
<dbReference type="EMBL" id="ML732808">
    <property type="protein sequence ID" value="KAB8272178.1"/>
    <property type="molecule type" value="Genomic_DNA"/>
</dbReference>
<evidence type="ECO:0000256" key="10">
    <source>
        <dbReference type="ARBA" id="ARBA00074746"/>
    </source>
</evidence>
<evidence type="ECO:0000256" key="8">
    <source>
        <dbReference type="ARBA" id="ARBA00051015"/>
    </source>
</evidence>
<feature type="transmembrane region" description="Helical" evidence="11">
    <location>
        <begin position="79"/>
        <end position="106"/>
    </location>
</feature>
<evidence type="ECO:0000256" key="1">
    <source>
        <dbReference type="ARBA" id="ARBA00004141"/>
    </source>
</evidence>
<accession>A0A5N6J0K8</accession>
<comment type="function">
    <text evidence="9">Transmembrane transporter that exports citrate across the cell membrane.</text>
</comment>
<evidence type="ECO:0000259" key="12">
    <source>
        <dbReference type="PROSITE" id="PS50850"/>
    </source>
</evidence>
<dbReference type="AlphaFoldDB" id="A0A5N6J0K8"/>
<gene>
    <name evidence="13" type="ORF">BDV30DRAFT_227583</name>
</gene>